<dbReference type="PROSITE" id="PS50859">
    <property type="entry name" value="LONGIN"/>
    <property type="match status" value="1"/>
</dbReference>
<dbReference type="PANTHER" id="PTHR47461">
    <property type="entry name" value="PHYTOLONGIN PHYL1.2"/>
    <property type="match status" value="1"/>
</dbReference>
<sequence>MRGNYREVKGALTIRQRGKSKAAAGKLVGGVGMGLSAAPGPLTNLVYYAAVSKGTMIVAEHRSDNIDLARVATKCLEKVPAFHRRFTFTTNKKMFCCLIEGPITYCAIVDEALTKHKAFRFLEHVRDEFKLMVHVQGMKQDGEGLEPYCLADEFSTVFRHLVAPLVGVPQKEVDRMEEEELLAQHNGEYDYDDTYIETVPPEVSTSDLIANHNHKQVNQCEQSAPAKNSERTFRFSPLKGKGGKADKKKVKDQVTKVKEIMMENSGKALDKGQKLEVMVEVGSTPESGHHLQKSASARLHAHRMWWSNVKLVLILDAVVCAILFAIWLGICKGFQCVK</sequence>
<keyword evidence="5" id="KW-1133">Transmembrane helix</keyword>
<dbReference type="EMBL" id="OZ019901">
    <property type="protein sequence ID" value="CAK9236960.1"/>
    <property type="molecule type" value="Genomic_DNA"/>
</dbReference>
<evidence type="ECO:0000313" key="8">
    <source>
        <dbReference type="EMBL" id="CAK9236960.1"/>
    </source>
</evidence>
<dbReference type="Pfam" id="PF00957">
    <property type="entry name" value="Synaptobrevin"/>
    <property type="match status" value="1"/>
</dbReference>
<reference evidence="8" key="1">
    <citation type="submission" date="2024-02" db="EMBL/GenBank/DDBJ databases">
        <authorList>
            <consortium name="ELIXIR-Norway"/>
            <consortium name="Elixir Norway"/>
        </authorList>
    </citation>
    <scope>NUCLEOTIDE SEQUENCE</scope>
</reference>
<dbReference type="Proteomes" id="UP001497512">
    <property type="component" value="Chromosome 9"/>
</dbReference>
<gene>
    <name evidence="8" type="ORF">CSSPTR1EN2_LOCUS23360</name>
</gene>
<comment type="subcellular location">
    <subcellularLocation>
        <location evidence="1">Endomembrane system</location>
    </subcellularLocation>
</comment>
<protein>
    <recommendedName>
        <fullName evidence="10">Longin domain-containing protein</fullName>
    </recommendedName>
</protein>
<dbReference type="InterPro" id="IPR011012">
    <property type="entry name" value="Longin-like_dom_sf"/>
</dbReference>
<evidence type="ECO:0000313" key="9">
    <source>
        <dbReference type="Proteomes" id="UP001497512"/>
    </source>
</evidence>
<evidence type="ECO:0000259" key="7">
    <source>
        <dbReference type="PROSITE" id="PS50892"/>
    </source>
</evidence>
<name>A0ABP0V3D4_9BRYO</name>
<feature type="domain" description="V-SNARE coiled-coil homology" evidence="7">
    <location>
        <begin position="246"/>
        <end position="307"/>
    </location>
</feature>
<dbReference type="SUPFAM" id="SSF64356">
    <property type="entry name" value="SNARE-like"/>
    <property type="match status" value="1"/>
</dbReference>
<dbReference type="InterPro" id="IPR001388">
    <property type="entry name" value="Synaptobrevin-like"/>
</dbReference>
<feature type="transmembrane region" description="Helical" evidence="5">
    <location>
        <begin position="311"/>
        <end position="330"/>
    </location>
</feature>
<accession>A0ABP0V3D4</accession>
<dbReference type="InterPro" id="IPR010908">
    <property type="entry name" value="Longin_dom"/>
</dbReference>
<keyword evidence="4" id="KW-0175">Coiled coil</keyword>
<evidence type="ECO:0000259" key="6">
    <source>
        <dbReference type="PROSITE" id="PS50859"/>
    </source>
</evidence>
<dbReference type="Gene3D" id="3.30.450.50">
    <property type="entry name" value="Longin domain"/>
    <property type="match status" value="1"/>
</dbReference>
<dbReference type="PANTHER" id="PTHR47461:SF1">
    <property type="entry name" value="PHYTOLONGIN PHYL1.2"/>
    <property type="match status" value="1"/>
</dbReference>
<dbReference type="PRINTS" id="PR00219">
    <property type="entry name" value="SYNAPTOBREVN"/>
</dbReference>
<evidence type="ECO:0000256" key="2">
    <source>
        <dbReference type="ARBA" id="ARBA00008025"/>
    </source>
</evidence>
<dbReference type="CDD" id="cd14824">
    <property type="entry name" value="Longin"/>
    <property type="match status" value="1"/>
</dbReference>
<keyword evidence="9" id="KW-1185">Reference proteome</keyword>
<proteinExistence type="inferred from homology"/>
<keyword evidence="3 5" id="KW-0472">Membrane</keyword>
<dbReference type="InterPro" id="IPR044783">
    <property type="entry name" value="PHYL"/>
</dbReference>
<evidence type="ECO:0000256" key="4">
    <source>
        <dbReference type="PROSITE-ProRule" id="PRU00290"/>
    </source>
</evidence>
<dbReference type="Gene3D" id="1.20.5.110">
    <property type="match status" value="1"/>
</dbReference>
<evidence type="ECO:0008006" key="10">
    <source>
        <dbReference type="Google" id="ProtNLM"/>
    </source>
</evidence>
<dbReference type="SUPFAM" id="SSF58038">
    <property type="entry name" value="SNARE fusion complex"/>
    <property type="match status" value="1"/>
</dbReference>
<dbReference type="PROSITE" id="PS50892">
    <property type="entry name" value="V_SNARE"/>
    <property type="match status" value="1"/>
</dbReference>
<comment type="similarity">
    <text evidence="2">Belongs to the synaptobrevin family.</text>
</comment>
<evidence type="ECO:0000256" key="5">
    <source>
        <dbReference type="SAM" id="Phobius"/>
    </source>
</evidence>
<keyword evidence="5" id="KW-0812">Transmembrane</keyword>
<feature type="domain" description="Longin" evidence="6">
    <location>
        <begin position="45"/>
        <end position="158"/>
    </location>
</feature>
<dbReference type="InterPro" id="IPR042855">
    <property type="entry name" value="V_SNARE_CC"/>
</dbReference>
<organism evidence="8 9">
    <name type="scientific">Sphagnum troendelagicum</name>
    <dbReference type="NCBI Taxonomy" id="128251"/>
    <lineage>
        <taxon>Eukaryota</taxon>
        <taxon>Viridiplantae</taxon>
        <taxon>Streptophyta</taxon>
        <taxon>Embryophyta</taxon>
        <taxon>Bryophyta</taxon>
        <taxon>Sphagnophytina</taxon>
        <taxon>Sphagnopsida</taxon>
        <taxon>Sphagnales</taxon>
        <taxon>Sphagnaceae</taxon>
        <taxon>Sphagnum</taxon>
    </lineage>
</organism>
<dbReference type="Pfam" id="PF13774">
    <property type="entry name" value="Longin"/>
    <property type="match status" value="1"/>
</dbReference>
<evidence type="ECO:0000256" key="3">
    <source>
        <dbReference type="ARBA" id="ARBA00023136"/>
    </source>
</evidence>
<dbReference type="SMART" id="SM01270">
    <property type="entry name" value="Longin"/>
    <property type="match status" value="1"/>
</dbReference>
<evidence type="ECO:0000256" key="1">
    <source>
        <dbReference type="ARBA" id="ARBA00004308"/>
    </source>
</evidence>